<protein>
    <submittedName>
        <fullName evidence="2">Uncharacterized protein</fullName>
    </submittedName>
</protein>
<feature type="region of interest" description="Disordered" evidence="1">
    <location>
        <begin position="1"/>
        <end position="106"/>
    </location>
</feature>
<feature type="compositionally biased region" description="Polar residues" evidence="1">
    <location>
        <begin position="1"/>
        <end position="12"/>
    </location>
</feature>
<feature type="compositionally biased region" description="Polar residues" evidence="1">
    <location>
        <begin position="81"/>
        <end position="94"/>
    </location>
</feature>
<reference evidence="2" key="1">
    <citation type="submission" date="2022-08" db="EMBL/GenBank/DDBJ databases">
        <authorList>
            <consortium name="DOE Joint Genome Institute"/>
            <person name="Min B."/>
            <person name="Riley R."/>
            <person name="Sierra-Patev S."/>
            <person name="Naranjo-Ortiz M."/>
            <person name="Looney B."/>
            <person name="Konkel Z."/>
            <person name="Slot J.C."/>
            <person name="Sakamoto Y."/>
            <person name="Steenwyk J.L."/>
            <person name="Rokas A."/>
            <person name="Carro J."/>
            <person name="Camarero S."/>
            <person name="Ferreira P."/>
            <person name="Molpeceres G."/>
            <person name="Ruiz-Duenas F.J."/>
            <person name="Serrano A."/>
            <person name="Henrissat B."/>
            <person name="Drula E."/>
            <person name="Hughes K.W."/>
            <person name="Mata J.L."/>
            <person name="Ishikawa N.K."/>
            <person name="Vargas-Isla R."/>
            <person name="Ushijima S."/>
            <person name="Smith C.A."/>
            <person name="Ahrendt S."/>
            <person name="Andreopoulos W."/>
            <person name="He G."/>
            <person name="Labutti K."/>
            <person name="Lipzen A."/>
            <person name="Ng V."/>
            <person name="Sandor L."/>
            <person name="Barry K."/>
            <person name="Martinez A.T."/>
            <person name="Xiao Y."/>
            <person name="Gibbons J.G."/>
            <person name="Terashima K."/>
            <person name="Hibbett D.S."/>
            <person name="Grigoriev I.V."/>
        </authorList>
    </citation>
    <scope>NUCLEOTIDE SEQUENCE</scope>
    <source>
        <strain evidence="2">TFB9207</strain>
    </source>
</reference>
<accession>A0AA38UEB7</accession>
<gene>
    <name evidence="2" type="ORF">F5878DRAFT_661134</name>
</gene>
<feature type="compositionally biased region" description="Acidic residues" evidence="1">
    <location>
        <begin position="247"/>
        <end position="261"/>
    </location>
</feature>
<feature type="compositionally biased region" description="Basic and acidic residues" evidence="1">
    <location>
        <begin position="204"/>
        <end position="219"/>
    </location>
</feature>
<dbReference type="Proteomes" id="UP001163846">
    <property type="component" value="Unassembled WGS sequence"/>
</dbReference>
<evidence type="ECO:0000256" key="1">
    <source>
        <dbReference type="SAM" id="MobiDB-lite"/>
    </source>
</evidence>
<proteinExistence type="predicted"/>
<name>A0AA38UEB7_9AGAR</name>
<dbReference type="AlphaFoldDB" id="A0AA38UEB7"/>
<feature type="region of interest" description="Disordered" evidence="1">
    <location>
        <begin position="193"/>
        <end position="289"/>
    </location>
</feature>
<comment type="caution">
    <text evidence="2">The sequence shown here is derived from an EMBL/GenBank/DDBJ whole genome shotgun (WGS) entry which is preliminary data.</text>
</comment>
<dbReference type="EMBL" id="MU806179">
    <property type="protein sequence ID" value="KAJ3838499.1"/>
    <property type="molecule type" value="Genomic_DNA"/>
</dbReference>
<feature type="compositionally biased region" description="Polar residues" evidence="1">
    <location>
        <begin position="20"/>
        <end position="41"/>
    </location>
</feature>
<evidence type="ECO:0000313" key="3">
    <source>
        <dbReference type="Proteomes" id="UP001163846"/>
    </source>
</evidence>
<evidence type="ECO:0000313" key="2">
    <source>
        <dbReference type="EMBL" id="KAJ3838499.1"/>
    </source>
</evidence>
<sequence>MDSSSPGTSSVPKTPRGRKLSTTPGMTPTQQNPNYIPQQEELQPDPGPSRGGGRRVTRSSTRSSVSQHASQSRPASRAQSLESTQSDPMQQQSGEESDEGTSRSNKFFSALEDKILRANDQAVKNFVESNARLLADIKEAQIKAMEETMRTAIASGFTGLTSSFKELTQSIDGLNKNQGIQANLLNRIEARLDKTQHNPPRKPASGDRSHSSTTRDKGKGKGVQVNNNEEDLEEEVDLDKEDKREGVDDDDDHNEEEEEVESQAGSPADDEEEEQISTNSKKRARRSKKELHLQEKIRGWVDDLVGGRQYCLDETVTDQEAKDFAELFRKNPVAKPCTIDEFRFHIKGNPASAWNKGAALVFIEYVQQNRLMKIPNKAARDDLQKGFMKRIRTLHGYYLRTKLSKDEKVEKGKYGRKYGRKSTLFYQRRAILDGLTPLRKYLPVFDDLGIPGMSSDEEDSEAPVTTTPQYKTTRPLWRSLDLGHFFELLDACHVLVRMPTGSTTGTRYSRGAPPRFRIRTRNDSENKAYVKGLPQNFYRAEWLEEQEQGWSKGGEGIVNLIIRPKRSKALVFPSELKE</sequence>
<organism evidence="2 3">
    <name type="scientific">Lentinula raphanica</name>
    <dbReference type="NCBI Taxonomy" id="153919"/>
    <lineage>
        <taxon>Eukaryota</taxon>
        <taxon>Fungi</taxon>
        <taxon>Dikarya</taxon>
        <taxon>Basidiomycota</taxon>
        <taxon>Agaricomycotina</taxon>
        <taxon>Agaricomycetes</taxon>
        <taxon>Agaricomycetidae</taxon>
        <taxon>Agaricales</taxon>
        <taxon>Marasmiineae</taxon>
        <taxon>Omphalotaceae</taxon>
        <taxon>Lentinula</taxon>
    </lineage>
</organism>
<keyword evidence="3" id="KW-1185">Reference proteome</keyword>
<feature type="compositionally biased region" description="Low complexity" evidence="1">
    <location>
        <begin position="58"/>
        <end position="80"/>
    </location>
</feature>
<feature type="compositionally biased region" description="Acidic residues" evidence="1">
    <location>
        <begin position="228"/>
        <end position="239"/>
    </location>
</feature>
<feature type="compositionally biased region" description="Basic residues" evidence="1">
    <location>
        <begin position="280"/>
        <end position="289"/>
    </location>
</feature>